<dbReference type="SUPFAM" id="SSF54427">
    <property type="entry name" value="NTF2-like"/>
    <property type="match status" value="1"/>
</dbReference>
<accession>A0A848AYE7</accession>
<keyword evidence="1" id="KW-0472">Membrane</keyword>
<feature type="transmembrane region" description="Helical" evidence="1">
    <location>
        <begin position="6"/>
        <end position="27"/>
    </location>
</feature>
<proteinExistence type="predicted"/>
<dbReference type="Gene3D" id="3.10.450.50">
    <property type="match status" value="1"/>
</dbReference>
<evidence type="ECO:0008006" key="4">
    <source>
        <dbReference type="Google" id="ProtNLM"/>
    </source>
</evidence>
<comment type="caution">
    <text evidence="2">The sequence shown here is derived from an EMBL/GenBank/DDBJ whole genome shotgun (WGS) entry which is preliminary data.</text>
</comment>
<protein>
    <recommendedName>
        <fullName evidence="4">SnoaL-like protein</fullName>
    </recommendedName>
</protein>
<reference evidence="2 3" key="1">
    <citation type="submission" date="2020-04" db="EMBL/GenBank/DDBJ databases">
        <authorList>
            <person name="Hitch T.C.A."/>
            <person name="Wylensek D."/>
            <person name="Clavel T."/>
        </authorList>
    </citation>
    <scope>NUCLEOTIDE SEQUENCE [LARGE SCALE GENOMIC DNA]</scope>
    <source>
        <strain evidence="2 3">COR2-253-APC-1A</strain>
    </source>
</reference>
<dbReference type="AlphaFoldDB" id="A0A848AYE7"/>
<evidence type="ECO:0000313" key="3">
    <source>
        <dbReference type="Proteomes" id="UP000576225"/>
    </source>
</evidence>
<keyword evidence="1" id="KW-0812">Transmembrane</keyword>
<dbReference type="RefSeq" id="WP_168961865.1">
    <property type="nucleotide sequence ID" value="NZ_JABAEW010000007.1"/>
</dbReference>
<name>A0A848AYE7_9BACT</name>
<organism evidence="2 3">
    <name type="scientific">Victivallis vadensis</name>
    <dbReference type="NCBI Taxonomy" id="172901"/>
    <lineage>
        <taxon>Bacteria</taxon>
        <taxon>Pseudomonadati</taxon>
        <taxon>Lentisphaerota</taxon>
        <taxon>Lentisphaeria</taxon>
        <taxon>Victivallales</taxon>
        <taxon>Victivallaceae</taxon>
        <taxon>Victivallis</taxon>
    </lineage>
</organism>
<keyword evidence="1" id="KW-1133">Transmembrane helix</keyword>
<gene>
    <name evidence="2" type="ORF">HF882_05125</name>
</gene>
<dbReference type="EMBL" id="JABAEW010000007">
    <property type="protein sequence ID" value="NMD85962.1"/>
    <property type="molecule type" value="Genomic_DNA"/>
</dbReference>
<dbReference type="InterPro" id="IPR032710">
    <property type="entry name" value="NTF2-like_dom_sf"/>
</dbReference>
<evidence type="ECO:0000313" key="2">
    <source>
        <dbReference type="EMBL" id="NMD85962.1"/>
    </source>
</evidence>
<dbReference type="Proteomes" id="UP000576225">
    <property type="component" value="Unassembled WGS sequence"/>
</dbReference>
<sequence>MTLRLQWWHIAVPVLILVLGGLSFWYLNRNTDEAEIRLTLKQLCSVGSKAEGESAAAAAIKLQRSNELFTDPCRLDFRHSMFQGDFSVSEIAANIARFRMLFQTVQIEIRDLHIMVTPPDGAQVYFTGLLDGVARNGEQVGEVRDLFCKLKKVDGKWRISEMNIREVLEK</sequence>
<evidence type="ECO:0000256" key="1">
    <source>
        <dbReference type="SAM" id="Phobius"/>
    </source>
</evidence>